<evidence type="ECO:0000313" key="2">
    <source>
        <dbReference type="Proteomes" id="UP001198983"/>
    </source>
</evidence>
<dbReference type="KEGG" id="tem:JW646_18280"/>
<gene>
    <name evidence="1" type="primary">bet</name>
    <name evidence="1" type="ORF">JW646_18280</name>
</gene>
<evidence type="ECO:0000313" key="1">
    <source>
        <dbReference type="EMBL" id="UEL47544.1"/>
    </source>
</evidence>
<dbReference type="NCBIfam" id="TIGR01913">
    <property type="entry name" value="bet_lambda"/>
    <property type="match status" value="1"/>
</dbReference>
<dbReference type="InterPro" id="IPR018330">
    <property type="entry name" value="RecT_fam"/>
</dbReference>
<keyword evidence="2" id="KW-1185">Reference proteome</keyword>
<proteinExistence type="predicted"/>
<dbReference type="InterPro" id="IPR010183">
    <property type="entry name" value="Phage_lambda_Bet"/>
</dbReference>
<dbReference type="EMBL" id="CP081135">
    <property type="protein sequence ID" value="UEL47544.1"/>
    <property type="molecule type" value="Genomic_DNA"/>
</dbReference>
<dbReference type="AlphaFoldDB" id="A0AAX2ZDZ9"/>
<dbReference type="Proteomes" id="UP001198983">
    <property type="component" value="Chromosome"/>
</dbReference>
<dbReference type="GO" id="GO:0006310">
    <property type="term" value="P:DNA recombination"/>
    <property type="evidence" value="ECO:0007669"/>
    <property type="project" value="InterPro"/>
</dbReference>
<dbReference type="RefSeq" id="WP_228415918.1">
    <property type="nucleotide sequence ID" value="NZ_CP081135.1"/>
</dbReference>
<accession>A0AAX2ZDZ9</accession>
<reference evidence="1 2" key="1">
    <citation type="journal article" date="2023" name="Int. J. Syst. Evol. Microbiol.">
        <title>Terrisporobacter hibernicus sp. nov., isolated from bovine faeces in Northern Ireland.</title>
        <authorList>
            <person name="Mitchell M."/>
            <person name="Nguyen S.V."/>
            <person name="Connor M."/>
            <person name="Fairley D.J."/>
            <person name="Donoghue O."/>
            <person name="Marshall H."/>
            <person name="Koolman L."/>
            <person name="McMullan G."/>
            <person name="Schaffer K.E."/>
            <person name="McGrath J.W."/>
            <person name="Fanning S."/>
        </authorList>
    </citation>
    <scope>NUCLEOTIDE SEQUENCE [LARGE SCALE GENOMIC DNA]</scope>
    <source>
        <strain evidence="1 2">MCA3</strain>
    </source>
</reference>
<organism evidence="1 2">
    <name type="scientific">Terrisporobacter hibernicus</name>
    <dbReference type="NCBI Taxonomy" id="2813371"/>
    <lineage>
        <taxon>Bacteria</taxon>
        <taxon>Bacillati</taxon>
        <taxon>Bacillota</taxon>
        <taxon>Clostridia</taxon>
        <taxon>Peptostreptococcales</taxon>
        <taxon>Peptostreptococcaceae</taxon>
        <taxon>Terrisporobacter</taxon>
    </lineage>
</organism>
<protein>
    <submittedName>
        <fullName evidence="1">Phage recombination protein Bet</fullName>
    </submittedName>
</protein>
<dbReference type="GO" id="GO:0003677">
    <property type="term" value="F:DNA binding"/>
    <property type="evidence" value="ECO:0007669"/>
    <property type="project" value="InterPro"/>
</dbReference>
<dbReference type="Pfam" id="PF03837">
    <property type="entry name" value="RecT"/>
    <property type="match status" value="1"/>
</dbReference>
<name>A0AAX2ZDZ9_9FIRM</name>
<sequence>MNNNALQLASYTLEGGQVLTADTVRNYLVNGGGNVSDQEVLMFVELCKAKGMNPFERDAYLIKYKSKNPQFDTPATIIVGKDFFIKKANENPAFEGMKAGIVVVDKENQIHEREGSLKLPGETIVGGWCEVYRSDRKVPTKAIVAYEEYVQKKGNGEVNSMWTSKPGTMIRKVAQSQALREAFPNELRGLYQQEEMGIDGKLPQKPIEPGMASAEQKNKIMAMAKQKGLFDFSDMKNTKELEYFCTSNGYDLKNLKFEEAEEVLQLLIEYDPKVNTNIEDEVQDVEFTEVKENTEENIEGQVSLL</sequence>